<protein>
    <recommendedName>
        <fullName evidence="2 13">Ribonuclease Z</fullName>
        <shortName evidence="13">RNase Z</shortName>
        <ecNumber evidence="2 13">3.1.26.11</ecNumber>
    </recommendedName>
    <alternativeName>
        <fullName evidence="13">tRNA 3 endonuclease</fullName>
    </alternativeName>
    <alternativeName>
        <fullName evidence="13">tRNase Z</fullName>
    </alternativeName>
</protein>
<sequence length="314" mass="34542">MQIVFLGTSSGAPTTKRNVSGIGLRLMDRGAWWLIDCGEGTQHQIMRSVLNISQLEKIFITHLHGDHLYGLIGMLASRSLRGAETGGITLYGPKGIDEYVQAIMRISPVHLQYPLIIKVVEEGIIYEDDTIVVEAAKVKHRVPAFAYSMTEKPRPGAFKIELAKEAGIPKGPMYAQLKAGGTVQLEDGRVFHGKDFVHPPQPGLKVAFSGDTIPCQNMVRLAQGADMLVHESTYVHQHLELAERSGHSTAKQAAEIAVAAEAKGLLLTHLSPRYDIEDGPITLDDMLQEAQEVFLNSQIAQDLCVYEVKRTRLL</sequence>
<comment type="function">
    <text evidence="12 13">Zinc phosphodiesterase, which displays some tRNA 3'-processing endonuclease activity. Probably involved in tRNA maturation, by removing a 3'-trailer from precursor tRNA.</text>
</comment>
<feature type="binding site" evidence="13">
    <location>
        <position position="211"/>
    </location>
    <ligand>
        <name>Zn(2+)</name>
        <dbReference type="ChEBI" id="CHEBI:29105"/>
        <label>2</label>
        <note>catalytic</note>
    </ligand>
</feature>
<dbReference type="Gene3D" id="3.60.15.10">
    <property type="entry name" value="Ribonuclease Z/Hydroxyacylglutathione hydrolase-like"/>
    <property type="match status" value="1"/>
</dbReference>
<evidence type="ECO:0000256" key="11">
    <source>
        <dbReference type="ARBA" id="ARBA00048505"/>
    </source>
</evidence>
<evidence type="ECO:0000256" key="13">
    <source>
        <dbReference type="HAMAP-Rule" id="MF_01818"/>
    </source>
</evidence>
<evidence type="ECO:0000256" key="5">
    <source>
        <dbReference type="ARBA" id="ARBA00022723"/>
    </source>
</evidence>
<keyword evidence="16" id="KW-1185">Reference proteome</keyword>
<reference evidence="15 16" key="1">
    <citation type="journal article" date="2011" name="J. Bacteriol.">
        <title>Genome sequence of Brevibacillus laterosporus LMG 15441, a pathogen of invertebrates.</title>
        <authorList>
            <person name="Djukic M."/>
            <person name="Poehlein A."/>
            <person name="Thurmer A."/>
            <person name="Daniel R."/>
        </authorList>
    </citation>
    <scope>NUCLEOTIDE SEQUENCE [LARGE SCALE GENOMIC DNA]</scope>
    <source>
        <strain evidence="15 16">LMG 15441</strain>
    </source>
</reference>
<dbReference type="RefSeq" id="WP_003338045.1">
    <property type="nucleotide sequence ID" value="NZ_CP007806.1"/>
</dbReference>
<dbReference type="GO" id="GO:0008270">
    <property type="term" value="F:zinc ion binding"/>
    <property type="evidence" value="ECO:0007669"/>
    <property type="project" value="UniProtKB-UniRule"/>
</dbReference>
<feature type="binding site" evidence="13">
    <location>
        <position position="64"/>
    </location>
    <ligand>
        <name>Zn(2+)</name>
        <dbReference type="ChEBI" id="CHEBI:29105"/>
        <label>1</label>
        <note>catalytic</note>
    </ligand>
</feature>
<comment type="catalytic activity">
    <reaction evidence="11">
        <text>3',5'-cyclic UMP + H2O = UMP + H(+)</text>
        <dbReference type="Rhea" id="RHEA:70575"/>
        <dbReference type="ChEBI" id="CHEBI:15377"/>
        <dbReference type="ChEBI" id="CHEBI:15378"/>
        <dbReference type="ChEBI" id="CHEBI:57865"/>
        <dbReference type="ChEBI" id="CHEBI:184387"/>
    </reaction>
    <physiologicalReaction direction="left-to-right" evidence="11">
        <dbReference type="Rhea" id="RHEA:70576"/>
    </physiologicalReaction>
</comment>
<comment type="catalytic activity">
    <reaction evidence="13">
        <text>Endonucleolytic cleavage of RNA, removing extra 3' nucleotides from tRNA precursor, generating 3' termini of tRNAs. A 3'-hydroxy group is left at the tRNA terminus and a 5'-phosphoryl group is left at the trailer molecule.</text>
        <dbReference type="EC" id="3.1.26.11"/>
    </reaction>
</comment>
<evidence type="ECO:0000256" key="9">
    <source>
        <dbReference type="ARBA" id="ARBA00034221"/>
    </source>
</evidence>
<comment type="cofactor">
    <cofactor evidence="13">
        <name>Zn(2+)</name>
        <dbReference type="ChEBI" id="CHEBI:29105"/>
    </cofactor>
    <text evidence="13">Binds 2 Zn(2+) ions.</text>
</comment>
<feature type="binding site" evidence="13">
    <location>
        <position position="140"/>
    </location>
    <ligand>
        <name>Zn(2+)</name>
        <dbReference type="ChEBI" id="CHEBI:29105"/>
        <label>1</label>
        <note>catalytic</note>
    </ligand>
</feature>
<evidence type="ECO:0000256" key="12">
    <source>
        <dbReference type="ARBA" id="ARBA00057812"/>
    </source>
</evidence>
<evidence type="ECO:0000256" key="1">
    <source>
        <dbReference type="ARBA" id="ARBA00011738"/>
    </source>
</evidence>
<accession>A0A075R1Z6</accession>
<dbReference type="Proteomes" id="UP000005850">
    <property type="component" value="Chromosome"/>
</dbReference>
<dbReference type="Pfam" id="PF12706">
    <property type="entry name" value="Lactamase_B_2"/>
    <property type="match status" value="1"/>
</dbReference>
<dbReference type="STRING" id="1042163.BRLA_c015460"/>
<dbReference type="InterPro" id="IPR036866">
    <property type="entry name" value="RibonucZ/Hydroxyglut_hydro"/>
</dbReference>
<evidence type="ECO:0000256" key="3">
    <source>
        <dbReference type="ARBA" id="ARBA00022694"/>
    </source>
</evidence>
<dbReference type="SUPFAM" id="SSF56281">
    <property type="entry name" value="Metallo-hydrolase/oxidoreductase"/>
    <property type="match status" value="1"/>
</dbReference>
<keyword evidence="6 13" id="KW-0255">Endonuclease</keyword>
<dbReference type="NCBIfam" id="NF000801">
    <property type="entry name" value="PRK00055.1-3"/>
    <property type="match status" value="1"/>
</dbReference>
<dbReference type="NCBIfam" id="TIGR02651">
    <property type="entry name" value="RNase_Z"/>
    <property type="match status" value="1"/>
</dbReference>
<dbReference type="GO" id="GO:0042781">
    <property type="term" value="F:3'-tRNA processing endoribonuclease activity"/>
    <property type="evidence" value="ECO:0007669"/>
    <property type="project" value="UniProtKB-UniRule"/>
</dbReference>
<dbReference type="GO" id="GO:0042802">
    <property type="term" value="F:identical protein binding"/>
    <property type="evidence" value="ECO:0007669"/>
    <property type="project" value="UniProtKB-ARBA"/>
</dbReference>
<gene>
    <name evidence="13" type="primary">rnz</name>
    <name evidence="15" type="ORF">BRLA_c015460</name>
</gene>
<dbReference type="FunFam" id="3.60.15.10:FF:000002">
    <property type="entry name" value="Ribonuclease Z"/>
    <property type="match status" value="1"/>
</dbReference>
<dbReference type="AlphaFoldDB" id="A0A075R1Z6"/>
<evidence type="ECO:0000313" key="16">
    <source>
        <dbReference type="Proteomes" id="UP000005850"/>
    </source>
</evidence>
<name>A0A075R1Z6_BRELA</name>
<dbReference type="EMBL" id="CP007806">
    <property type="protein sequence ID" value="AIG25874.1"/>
    <property type="molecule type" value="Genomic_DNA"/>
</dbReference>
<evidence type="ECO:0000313" key="15">
    <source>
        <dbReference type="EMBL" id="AIG25874.1"/>
    </source>
</evidence>
<feature type="binding site" evidence="13">
    <location>
        <position position="211"/>
    </location>
    <ligand>
        <name>Zn(2+)</name>
        <dbReference type="ChEBI" id="CHEBI:29105"/>
        <label>1</label>
        <note>catalytic</note>
    </ligand>
</feature>
<keyword evidence="3 13" id="KW-0819">tRNA processing</keyword>
<evidence type="ECO:0000256" key="6">
    <source>
        <dbReference type="ARBA" id="ARBA00022759"/>
    </source>
</evidence>
<dbReference type="eggNOG" id="COG1234">
    <property type="taxonomic scope" value="Bacteria"/>
</dbReference>
<dbReference type="HAMAP" id="MF_01818">
    <property type="entry name" value="RNase_Z_BN"/>
    <property type="match status" value="1"/>
</dbReference>
<feature type="domain" description="Metallo-beta-lactamase" evidence="14">
    <location>
        <begin position="202"/>
        <end position="269"/>
    </location>
</feature>
<keyword evidence="8 13" id="KW-0862">Zinc</keyword>
<comment type="function">
    <text evidence="10">Counteracts the endogenous Pycsar antiviral defense system. Phosphodiesterase that enables metal-dependent hydrolysis of host cyclic nucleotide Pycsar defense signals such as cCMP and cUMP.</text>
</comment>
<keyword evidence="4 13" id="KW-0540">Nuclease</keyword>
<feature type="binding site" evidence="13">
    <location>
        <position position="67"/>
    </location>
    <ligand>
        <name>Zn(2+)</name>
        <dbReference type="ChEBI" id="CHEBI:29105"/>
        <label>2</label>
        <note>catalytic</note>
    </ligand>
</feature>
<dbReference type="InterPro" id="IPR001279">
    <property type="entry name" value="Metallo-B-lactamas"/>
</dbReference>
<feature type="active site" description="Proton acceptor" evidence="13">
    <location>
        <position position="66"/>
    </location>
</feature>
<evidence type="ECO:0000256" key="10">
    <source>
        <dbReference type="ARBA" id="ARBA00034301"/>
    </source>
</evidence>
<keyword evidence="5 13" id="KW-0479">Metal-binding</keyword>
<comment type="subunit">
    <text evidence="1 13">Homodimer.</text>
</comment>
<evidence type="ECO:0000259" key="14">
    <source>
        <dbReference type="Pfam" id="PF12706"/>
    </source>
</evidence>
<proteinExistence type="inferred from homology"/>
<feature type="binding site" evidence="13">
    <location>
        <position position="66"/>
    </location>
    <ligand>
        <name>Zn(2+)</name>
        <dbReference type="ChEBI" id="CHEBI:29105"/>
        <label>2</label>
        <note>catalytic</note>
    </ligand>
</feature>
<dbReference type="InterPro" id="IPR013471">
    <property type="entry name" value="RNase_Z/BN"/>
</dbReference>
<feature type="binding site" evidence="13">
    <location>
        <position position="62"/>
    </location>
    <ligand>
        <name>Zn(2+)</name>
        <dbReference type="ChEBI" id="CHEBI:29105"/>
        <label>1</label>
        <note>catalytic</note>
    </ligand>
</feature>
<evidence type="ECO:0000256" key="2">
    <source>
        <dbReference type="ARBA" id="ARBA00012477"/>
    </source>
</evidence>
<evidence type="ECO:0000256" key="4">
    <source>
        <dbReference type="ARBA" id="ARBA00022722"/>
    </source>
</evidence>
<dbReference type="EC" id="3.1.26.11" evidence="2 13"/>
<dbReference type="KEGG" id="blr:BRLA_c015460"/>
<keyword evidence="7 13" id="KW-0378">Hydrolase</keyword>
<comment type="similarity">
    <text evidence="13">Belongs to the RNase Z family.</text>
</comment>
<dbReference type="PANTHER" id="PTHR46018:SF2">
    <property type="entry name" value="ZINC PHOSPHODIESTERASE ELAC PROTEIN 1"/>
    <property type="match status" value="1"/>
</dbReference>
<evidence type="ECO:0000256" key="7">
    <source>
        <dbReference type="ARBA" id="ARBA00022801"/>
    </source>
</evidence>
<dbReference type="Pfam" id="PF23023">
    <property type="entry name" value="Anti-Pycsar_Apyc1"/>
    <property type="match status" value="1"/>
</dbReference>
<dbReference type="CDD" id="cd07717">
    <property type="entry name" value="RNaseZ_ZiPD-like_MBL-fold"/>
    <property type="match status" value="1"/>
</dbReference>
<dbReference type="PANTHER" id="PTHR46018">
    <property type="entry name" value="ZINC PHOSPHODIESTERASE ELAC PROTEIN 1"/>
    <property type="match status" value="1"/>
</dbReference>
<comment type="catalytic activity">
    <reaction evidence="9">
        <text>3',5'-cyclic CMP + H2O = CMP + H(+)</text>
        <dbReference type="Rhea" id="RHEA:72675"/>
        <dbReference type="ChEBI" id="CHEBI:15377"/>
        <dbReference type="ChEBI" id="CHEBI:15378"/>
        <dbReference type="ChEBI" id="CHEBI:58003"/>
        <dbReference type="ChEBI" id="CHEBI:60377"/>
    </reaction>
    <physiologicalReaction direction="left-to-right" evidence="9">
        <dbReference type="Rhea" id="RHEA:72676"/>
    </physiologicalReaction>
</comment>
<feature type="binding site" evidence="13">
    <location>
        <position position="269"/>
    </location>
    <ligand>
        <name>Zn(2+)</name>
        <dbReference type="ChEBI" id="CHEBI:29105"/>
        <label>2</label>
        <note>catalytic</note>
    </ligand>
</feature>
<organism evidence="15 16">
    <name type="scientific">Brevibacillus laterosporus LMG 15441</name>
    <dbReference type="NCBI Taxonomy" id="1042163"/>
    <lineage>
        <taxon>Bacteria</taxon>
        <taxon>Bacillati</taxon>
        <taxon>Bacillota</taxon>
        <taxon>Bacilli</taxon>
        <taxon>Bacillales</taxon>
        <taxon>Paenibacillaceae</taxon>
        <taxon>Brevibacillus</taxon>
    </lineage>
</organism>
<dbReference type="HOGENOM" id="CLU_031317_2_0_9"/>
<evidence type="ECO:0000256" key="8">
    <source>
        <dbReference type="ARBA" id="ARBA00022833"/>
    </source>
</evidence>